<dbReference type="PANTHER" id="PTHR30603">
    <property type="entry name" value="RNA POLYMERASE SIGMA FACTOR RPO"/>
    <property type="match status" value="1"/>
</dbReference>
<dbReference type="InterPro" id="IPR013325">
    <property type="entry name" value="RNA_pol_sigma_r2"/>
</dbReference>
<dbReference type="GO" id="GO:0003677">
    <property type="term" value="F:DNA binding"/>
    <property type="evidence" value="ECO:0007669"/>
    <property type="project" value="UniProtKB-KW"/>
</dbReference>
<keyword evidence="5" id="KW-0804">Transcription</keyword>
<keyword evidence="3" id="KW-0731">Sigma factor</keyword>
<evidence type="ECO:0000256" key="3">
    <source>
        <dbReference type="ARBA" id="ARBA00023082"/>
    </source>
</evidence>
<evidence type="ECO:0000256" key="6">
    <source>
        <dbReference type="SAM" id="MobiDB-lite"/>
    </source>
</evidence>
<dbReference type="PROSITE" id="PS00715">
    <property type="entry name" value="SIGMA70_1"/>
    <property type="match status" value="1"/>
</dbReference>
<keyword evidence="4" id="KW-0238">DNA-binding</keyword>
<dbReference type="GO" id="GO:0006352">
    <property type="term" value="P:DNA-templated transcription initiation"/>
    <property type="evidence" value="ECO:0007669"/>
    <property type="project" value="InterPro"/>
</dbReference>
<dbReference type="GO" id="GO:0071482">
    <property type="term" value="P:cellular response to light stimulus"/>
    <property type="evidence" value="ECO:0007669"/>
    <property type="project" value="UniProtKB-ARBA"/>
</dbReference>
<organism evidence="8 9">
    <name type="scientific">Citrus x changshan-huyou</name>
    <dbReference type="NCBI Taxonomy" id="2935761"/>
    <lineage>
        <taxon>Eukaryota</taxon>
        <taxon>Viridiplantae</taxon>
        <taxon>Streptophyta</taxon>
        <taxon>Embryophyta</taxon>
        <taxon>Tracheophyta</taxon>
        <taxon>Spermatophyta</taxon>
        <taxon>Magnoliopsida</taxon>
        <taxon>eudicotyledons</taxon>
        <taxon>Gunneridae</taxon>
        <taxon>Pentapetalae</taxon>
        <taxon>rosids</taxon>
        <taxon>malvids</taxon>
        <taxon>Sapindales</taxon>
        <taxon>Rutaceae</taxon>
        <taxon>Aurantioideae</taxon>
        <taxon>Citrus</taxon>
    </lineage>
</organism>
<name>A0AAP0QKN8_9ROSI</name>
<dbReference type="InterPro" id="IPR036388">
    <property type="entry name" value="WH-like_DNA-bd_sf"/>
</dbReference>
<keyword evidence="9" id="KW-1185">Reference proteome</keyword>
<feature type="region of interest" description="Disordered" evidence="6">
    <location>
        <begin position="1"/>
        <end position="20"/>
    </location>
</feature>
<evidence type="ECO:0000313" key="9">
    <source>
        <dbReference type="Proteomes" id="UP001428341"/>
    </source>
</evidence>
<dbReference type="InterPro" id="IPR014284">
    <property type="entry name" value="RNA_pol_sigma-70_dom"/>
</dbReference>
<dbReference type="InterPro" id="IPR007627">
    <property type="entry name" value="RNA_pol_sigma70_r2"/>
</dbReference>
<dbReference type="SUPFAM" id="SSF88946">
    <property type="entry name" value="Sigma2 domain of RNA polymerase sigma factors"/>
    <property type="match status" value="1"/>
</dbReference>
<feature type="compositionally biased region" description="Low complexity" evidence="6">
    <location>
        <begin position="8"/>
        <end position="20"/>
    </location>
</feature>
<protein>
    <recommendedName>
        <fullName evidence="7">RNA polymerase sigma-70 domain-containing protein</fullName>
    </recommendedName>
</protein>
<feature type="domain" description="RNA polymerase sigma-70" evidence="7">
    <location>
        <begin position="227"/>
        <end position="240"/>
    </location>
</feature>
<dbReference type="Pfam" id="PF04542">
    <property type="entry name" value="Sigma70_r2"/>
    <property type="match status" value="1"/>
</dbReference>
<dbReference type="Pfam" id="PF04545">
    <property type="entry name" value="Sigma70_r4"/>
    <property type="match status" value="1"/>
</dbReference>
<keyword evidence="2" id="KW-0805">Transcription regulation</keyword>
<dbReference type="Gene3D" id="1.10.601.10">
    <property type="entry name" value="RNA Polymerase Primary Sigma Factor"/>
    <property type="match status" value="1"/>
</dbReference>
<proteinExistence type="inferred from homology"/>
<evidence type="ECO:0000256" key="5">
    <source>
        <dbReference type="ARBA" id="ARBA00023163"/>
    </source>
</evidence>
<dbReference type="AlphaFoldDB" id="A0AAP0QKN8"/>
<dbReference type="Gene3D" id="1.10.10.10">
    <property type="entry name" value="Winged helix-like DNA-binding domain superfamily/Winged helix DNA-binding domain"/>
    <property type="match status" value="2"/>
</dbReference>
<accession>A0AAP0QKN8</accession>
<dbReference type="InterPro" id="IPR050239">
    <property type="entry name" value="Sigma-70_RNA_pol_init_factors"/>
</dbReference>
<dbReference type="InterPro" id="IPR000943">
    <property type="entry name" value="RNA_pol_sigma70"/>
</dbReference>
<comment type="similarity">
    <text evidence="1">Belongs to the sigma-70 factor family.</text>
</comment>
<dbReference type="InterPro" id="IPR007624">
    <property type="entry name" value="RNA_pol_sigma70_r3"/>
</dbReference>
<evidence type="ECO:0000256" key="4">
    <source>
        <dbReference type="ARBA" id="ARBA00023125"/>
    </source>
</evidence>
<evidence type="ECO:0000313" key="8">
    <source>
        <dbReference type="EMBL" id="KAK9189246.1"/>
    </source>
</evidence>
<dbReference type="EMBL" id="JBCGBO010000007">
    <property type="protein sequence ID" value="KAK9189246.1"/>
    <property type="molecule type" value="Genomic_DNA"/>
</dbReference>
<dbReference type="PRINTS" id="PR00046">
    <property type="entry name" value="SIGMA70FCT"/>
</dbReference>
<dbReference type="Pfam" id="PF04539">
    <property type="entry name" value="Sigma70_r3"/>
    <property type="match status" value="1"/>
</dbReference>
<sequence length="472" mass="53074">MAVTSIWSSSPTHSTLPSLKTLHPLPPPSLSSSPSSCFNKYNININLITNEALALRPVIESATDAAALASAAVRTTKDAVSFANGAEEACFDDGECENVLKMMRRRSRRKKRTKESEFLNKENGELDYNLVKCKTSNFYLTPSEEAEICYSLKEGAKLEEARKTVAQAEEHESISKQLAKATGMKQSKVDKILCKERESQERIIRSYRSLVVSIATGYQGKGLSLKDLIQEGSIGLLRGAKRFNPERGYKLSTYVYWWIKQAIIRAIANKSRTIRLPGSMAGMVAKIAEANNVLSRRLRRMPTDSEIAEMLNIHVSTVRLAIERTRHPISLDGAVTDRGCMTMQDIIPGPDETMPERMVQKQLMKQELKELLQTLSEREADILRLHFGLDGQTPVSCKEIGRLLRLSRERVRQIRGIALTKLQQTNILNNLKVYMYSLGYYLPTLGLNGASRLSMKHKNQSYLLAIAEFQHH</sequence>
<reference evidence="8 9" key="1">
    <citation type="submission" date="2024-05" db="EMBL/GenBank/DDBJ databases">
        <title>Haplotype-resolved chromosome-level genome assembly of Huyou (Citrus changshanensis).</title>
        <authorList>
            <person name="Miao C."/>
            <person name="Chen W."/>
            <person name="Wu Y."/>
            <person name="Wang L."/>
            <person name="Zhao S."/>
            <person name="Grierson D."/>
            <person name="Xu C."/>
            <person name="Chen K."/>
        </authorList>
    </citation>
    <scope>NUCLEOTIDE SEQUENCE [LARGE SCALE GENOMIC DNA]</scope>
    <source>
        <strain evidence="8">01-14</strain>
        <tissue evidence="8">Leaf</tissue>
    </source>
</reference>
<gene>
    <name evidence="8" type="ORF">WN944_020652</name>
</gene>
<dbReference type="InterPro" id="IPR013324">
    <property type="entry name" value="RNA_pol_sigma_r3/r4-like"/>
</dbReference>
<evidence type="ECO:0000256" key="2">
    <source>
        <dbReference type="ARBA" id="ARBA00023015"/>
    </source>
</evidence>
<dbReference type="NCBIfam" id="TIGR02937">
    <property type="entry name" value="sigma70-ECF"/>
    <property type="match status" value="1"/>
</dbReference>
<comment type="caution">
    <text evidence="8">The sequence shown here is derived from an EMBL/GenBank/DDBJ whole genome shotgun (WGS) entry which is preliminary data.</text>
</comment>
<dbReference type="CDD" id="cd06171">
    <property type="entry name" value="Sigma70_r4"/>
    <property type="match status" value="1"/>
</dbReference>
<dbReference type="PANTHER" id="PTHR30603:SF47">
    <property type="entry name" value="RNA POLYMERASE SIGMA FACTOR SIGD, CHLOROPLASTIC"/>
    <property type="match status" value="1"/>
</dbReference>
<dbReference type="SUPFAM" id="SSF88659">
    <property type="entry name" value="Sigma3 and sigma4 domains of RNA polymerase sigma factors"/>
    <property type="match status" value="2"/>
</dbReference>
<dbReference type="Proteomes" id="UP001428341">
    <property type="component" value="Unassembled WGS sequence"/>
</dbReference>
<evidence type="ECO:0000256" key="1">
    <source>
        <dbReference type="ARBA" id="ARBA00007788"/>
    </source>
</evidence>
<dbReference type="GO" id="GO:0016987">
    <property type="term" value="F:sigma factor activity"/>
    <property type="evidence" value="ECO:0007669"/>
    <property type="project" value="UniProtKB-KW"/>
</dbReference>
<dbReference type="InterPro" id="IPR007630">
    <property type="entry name" value="RNA_pol_sigma70_r4"/>
</dbReference>
<evidence type="ECO:0000259" key="7">
    <source>
        <dbReference type="PROSITE" id="PS00715"/>
    </source>
</evidence>